<comment type="caution">
    <text evidence="4">The sequence shown here is derived from an EMBL/GenBank/DDBJ whole genome shotgun (WGS) entry which is preliminary data.</text>
</comment>
<dbReference type="InterPro" id="IPR056008">
    <property type="entry name" value="DUF7586"/>
</dbReference>
<dbReference type="AlphaFoldDB" id="A0A8J4DJC2"/>
<evidence type="ECO:0000313" key="4">
    <source>
        <dbReference type="EMBL" id="GIJ03194.1"/>
    </source>
</evidence>
<comment type="similarity">
    <text evidence="1">Belongs to the beta-lactamase family.</text>
</comment>
<feature type="domain" description="Beta-lactamase-related" evidence="2">
    <location>
        <begin position="22"/>
        <end position="339"/>
    </location>
</feature>
<evidence type="ECO:0000313" key="5">
    <source>
        <dbReference type="Proteomes" id="UP000652013"/>
    </source>
</evidence>
<dbReference type="InterPro" id="IPR012338">
    <property type="entry name" value="Beta-lactam/transpept-like"/>
</dbReference>
<name>A0A8J4DJC2_9ACTN</name>
<dbReference type="SUPFAM" id="SSF56601">
    <property type="entry name" value="beta-lactamase/transpeptidase-like"/>
    <property type="match status" value="1"/>
</dbReference>
<evidence type="ECO:0000256" key="1">
    <source>
        <dbReference type="ARBA" id="ARBA00038473"/>
    </source>
</evidence>
<sequence length="450" mass="49531">MSPHHRKDLPVVSLLPETGRTVDAVVTRAQSAGRAPSLVLAVVRDRAIAHFTGAGEQPRPDPKTQYRIGSITKTMTAAMVLQLRDEGAFGLDDLLYRHLPGTPIGGVTLRQLLGHVSGLQREPDGQWWERRAGGDVDTLLRELSFDKLAGTPWRAYHYSNLAYGLLGAILTKVTGDTWADLVGKRVLDPLGLKRTTYHPVEPYARGYVVHPLHQTLHEEPRLDAGAMAPAGQLWSTVTDMAKWAAFLADPAPAVLSRDTLDEMCAPVVITDPESWTAGHGLGPELYRSGERVFVGHGGSMPGYVAQVAVHRPTRTGVVAFANSYGLHGRTLRDTVLEALTAVLDGEPTTAAPWRPASRLPDGEAAELCGRWWWMGREYEVVIDGDDIVFDCLTVPGTAPWRFSREERNRWRGRSGFNLGEILDVRRDGTGTPVELDIATFRFRRDPEHLA</sequence>
<dbReference type="InterPro" id="IPR001466">
    <property type="entry name" value="Beta-lactam-related"/>
</dbReference>
<dbReference type="EMBL" id="BOOY01000018">
    <property type="protein sequence ID" value="GIJ03194.1"/>
    <property type="molecule type" value="Genomic_DNA"/>
</dbReference>
<reference evidence="4" key="1">
    <citation type="submission" date="2021-01" db="EMBL/GenBank/DDBJ databases">
        <title>Whole genome shotgun sequence of Spirilliplanes yamanashiensis NBRC 15828.</title>
        <authorList>
            <person name="Komaki H."/>
            <person name="Tamura T."/>
        </authorList>
    </citation>
    <scope>NUCLEOTIDE SEQUENCE</scope>
    <source>
        <strain evidence="4">NBRC 15828</strain>
    </source>
</reference>
<keyword evidence="4" id="KW-0378">Hydrolase</keyword>
<evidence type="ECO:0000259" key="2">
    <source>
        <dbReference type="Pfam" id="PF00144"/>
    </source>
</evidence>
<accession>A0A8J4DJC2</accession>
<dbReference type="InterPro" id="IPR051478">
    <property type="entry name" value="Beta-lactamase-like_AB/R"/>
</dbReference>
<dbReference type="Pfam" id="PF24491">
    <property type="entry name" value="DUF7586"/>
    <property type="match status" value="1"/>
</dbReference>
<evidence type="ECO:0000259" key="3">
    <source>
        <dbReference type="Pfam" id="PF24491"/>
    </source>
</evidence>
<dbReference type="PANTHER" id="PTHR22935">
    <property type="entry name" value="PENICILLIN-BINDING PROTEIN"/>
    <property type="match status" value="1"/>
</dbReference>
<feature type="domain" description="DUF7586" evidence="3">
    <location>
        <begin position="361"/>
        <end position="444"/>
    </location>
</feature>
<dbReference type="Gene3D" id="3.40.710.10">
    <property type="entry name" value="DD-peptidase/beta-lactamase superfamily"/>
    <property type="match status" value="1"/>
</dbReference>
<protein>
    <submittedName>
        <fullName evidence="4">Serine hydrolase</fullName>
    </submittedName>
</protein>
<keyword evidence="5" id="KW-1185">Reference proteome</keyword>
<dbReference type="Pfam" id="PF00144">
    <property type="entry name" value="Beta-lactamase"/>
    <property type="match status" value="1"/>
</dbReference>
<gene>
    <name evidence="4" type="ORF">Sya03_25460</name>
</gene>
<dbReference type="GO" id="GO:0016787">
    <property type="term" value="F:hydrolase activity"/>
    <property type="evidence" value="ECO:0007669"/>
    <property type="project" value="UniProtKB-KW"/>
</dbReference>
<proteinExistence type="inferred from homology"/>
<dbReference type="PANTHER" id="PTHR22935:SF95">
    <property type="entry name" value="BETA-LACTAMASE-LIKE 1-RELATED"/>
    <property type="match status" value="1"/>
</dbReference>
<organism evidence="4 5">
    <name type="scientific">Spirilliplanes yamanashiensis</name>
    <dbReference type="NCBI Taxonomy" id="42233"/>
    <lineage>
        <taxon>Bacteria</taxon>
        <taxon>Bacillati</taxon>
        <taxon>Actinomycetota</taxon>
        <taxon>Actinomycetes</taxon>
        <taxon>Micromonosporales</taxon>
        <taxon>Micromonosporaceae</taxon>
        <taxon>Spirilliplanes</taxon>
    </lineage>
</organism>
<dbReference type="Proteomes" id="UP000652013">
    <property type="component" value="Unassembled WGS sequence"/>
</dbReference>